<dbReference type="OrthoDB" id="3980126at2759"/>
<comment type="similarity">
    <text evidence="1">Belongs to the STK19 family.</text>
</comment>
<dbReference type="PANTHER" id="PTHR15243:SF0">
    <property type="entry name" value="SERINE_THREONINE-PROTEIN KINASE 19"/>
    <property type="match status" value="1"/>
</dbReference>
<evidence type="ECO:0000256" key="1">
    <source>
        <dbReference type="ARBA" id="ARBA00093458"/>
    </source>
</evidence>
<organism evidence="3 4">
    <name type="scientific">Rhynchosporium agropyri</name>
    <dbReference type="NCBI Taxonomy" id="914238"/>
    <lineage>
        <taxon>Eukaryota</taxon>
        <taxon>Fungi</taxon>
        <taxon>Dikarya</taxon>
        <taxon>Ascomycota</taxon>
        <taxon>Pezizomycotina</taxon>
        <taxon>Leotiomycetes</taxon>
        <taxon>Helotiales</taxon>
        <taxon>Ploettnerulaceae</taxon>
        <taxon>Rhynchosporium</taxon>
    </lineage>
</organism>
<dbReference type="InterPro" id="IPR018865">
    <property type="entry name" value="STK19-like"/>
</dbReference>
<sequence length="394" mass="42476">MSFKFSAAHSSRIKKSSKPPAFKRNSSSSSSFSALPRRKPLQRSASKSENKDHDEEDDFFGDKLDDIGLVKSLATDLTLRDVAQAILYVRGRMWNPIPEQRAGMNSTRIAEVLNFRASLPPIVTVPHIQALLNSPTSVEREIAELTRGGTIRKVVVGGRGSMGEALIMVRDLDEMIAKSGAEESVRSKFVKLLHEFPTAMKVSRSQLSVEEAKSLMMTGFLTTATPGWTSSDVYSRPGDGMRGTMTSLNSISKAASGSLAAVGGENAVHSAGGTGGGVKGPGFGDYSIAVPATGPYLKLVADARAHLLSLLSKSKYRETAESLLRQRWDGGIAADNAANIARNNRGEFGVLPGRTRKWKQFHGMSFEWILGECVGAGMVEVFDTRSIGRGIRAL</sequence>
<evidence type="ECO:0000256" key="2">
    <source>
        <dbReference type="SAM" id="MobiDB-lite"/>
    </source>
</evidence>
<evidence type="ECO:0000313" key="4">
    <source>
        <dbReference type="Proteomes" id="UP000178912"/>
    </source>
</evidence>
<dbReference type="GO" id="GO:0046579">
    <property type="term" value="P:positive regulation of Ras protein signal transduction"/>
    <property type="evidence" value="ECO:0007669"/>
    <property type="project" value="TreeGrafter"/>
</dbReference>
<proteinExistence type="inferred from homology"/>
<feature type="region of interest" description="Disordered" evidence="2">
    <location>
        <begin position="1"/>
        <end position="57"/>
    </location>
</feature>
<evidence type="ECO:0000313" key="3">
    <source>
        <dbReference type="EMBL" id="CZS94529.1"/>
    </source>
</evidence>
<reference evidence="4" key="1">
    <citation type="submission" date="2016-03" db="EMBL/GenBank/DDBJ databases">
        <authorList>
            <person name="Guldener U."/>
        </authorList>
    </citation>
    <scope>NUCLEOTIDE SEQUENCE [LARGE SCALE GENOMIC DNA]</scope>
    <source>
        <strain evidence="4">04CH-RAC-A.6.1</strain>
    </source>
</reference>
<gene>
    <name evidence="3" type="ORF">RAG0_04476</name>
</gene>
<dbReference type="AlphaFoldDB" id="A0A1E1K8X7"/>
<dbReference type="Proteomes" id="UP000178912">
    <property type="component" value="Unassembled WGS sequence"/>
</dbReference>
<evidence type="ECO:0008006" key="5">
    <source>
        <dbReference type="Google" id="ProtNLM"/>
    </source>
</evidence>
<accession>A0A1E1K8X7</accession>
<protein>
    <recommendedName>
        <fullName evidence="5">Serine-threonine protein kinase 19</fullName>
    </recommendedName>
</protein>
<dbReference type="EMBL" id="FJUX01000019">
    <property type="protein sequence ID" value="CZS94529.1"/>
    <property type="molecule type" value="Genomic_DNA"/>
</dbReference>
<dbReference type="Pfam" id="PF10494">
    <property type="entry name" value="Stk19"/>
    <property type="match status" value="1"/>
</dbReference>
<keyword evidence="4" id="KW-1185">Reference proteome</keyword>
<dbReference type="PANTHER" id="PTHR15243">
    <property type="entry name" value="SERINE/THREONINE-PROTEIN KINASE 19"/>
    <property type="match status" value="1"/>
</dbReference>
<name>A0A1E1K8X7_9HELO</name>